<gene>
    <name evidence="2" type="ORF">IAD31_03610</name>
</gene>
<sequence>MKNVLVFGMTENPGGVESVIMNYYRAMDRSRVQLDFLCNSDTVAYEEEILALGGRVYKIPARRDGRRAFHQALDAFMAQHAREYCAIWVNVCSLANIDYLKAAKKYGIPKRIIHCHNAANGDSFLRGLLHRYNRRMVRGVATDFWSCSDGACPWFYGAEAGKLPHYQLITNAIDPAKFTPDPQVRQEYRRQLGCEDALVVGHVGRFHFQKNQSFLLDVVSELARMGQPVKALLVGQGEDLEPMREKARALGLEGQVEFLGVRSDTAQLYQAMDVFVFPSQFEGLPMALLEAQANGLPCVVSDAIVPEIQVNPNLYRLSLQDSPKQWAECVVHKALKAGRVDQAQFAHSPYDINSQVQRLQALLTEEAL</sequence>
<dbReference type="Proteomes" id="UP000886879">
    <property type="component" value="Unassembled WGS sequence"/>
</dbReference>
<evidence type="ECO:0000313" key="2">
    <source>
        <dbReference type="EMBL" id="HIQ60668.1"/>
    </source>
</evidence>
<dbReference type="SUPFAM" id="SSF53756">
    <property type="entry name" value="UDP-Glycosyltransferase/glycogen phosphorylase"/>
    <property type="match status" value="1"/>
</dbReference>
<reference evidence="2" key="1">
    <citation type="submission" date="2020-10" db="EMBL/GenBank/DDBJ databases">
        <authorList>
            <person name="Gilroy R."/>
        </authorList>
    </citation>
    <scope>NUCLEOTIDE SEQUENCE</scope>
    <source>
        <strain evidence="2">ChiGjej2B2-12916</strain>
    </source>
</reference>
<dbReference type="PANTHER" id="PTHR45947">
    <property type="entry name" value="SULFOQUINOVOSYL TRANSFERASE SQD2"/>
    <property type="match status" value="1"/>
</dbReference>
<dbReference type="InterPro" id="IPR050194">
    <property type="entry name" value="Glycosyltransferase_grp1"/>
</dbReference>
<dbReference type="EMBL" id="DVFO01000034">
    <property type="protein sequence ID" value="HIQ60668.1"/>
    <property type="molecule type" value="Genomic_DNA"/>
</dbReference>
<dbReference type="AlphaFoldDB" id="A0A9D0YRL7"/>
<dbReference type="CDD" id="cd03812">
    <property type="entry name" value="GT4_CapH-like"/>
    <property type="match status" value="1"/>
</dbReference>
<dbReference type="Gene3D" id="3.40.50.2000">
    <property type="entry name" value="Glycogen Phosphorylase B"/>
    <property type="match status" value="2"/>
</dbReference>
<dbReference type="GO" id="GO:0016757">
    <property type="term" value="F:glycosyltransferase activity"/>
    <property type="evidence" value="ECO:0007669"/>
    <property type="project" value="TreeGrafter"/>
</dbReference>
<dbReference type="PANTHER" id="PTHR45947:SF3">
    <property type="entry name" value="SULFOQUINOVOSYL TRANSFERASE SQD2"/>
    <property type="match status" value="1"/>
</dbReference>
<name>A0A9D0YRL7_9FIRM</name>
<evidence type="ECO:0000313" key="3">
    <source>
        <dbReference type="Proteomes" id="UP000886879"/>
    </source>
</evidence>
<evidence type="ECO:0000259" key="1">
    <source>
        <dbReference type="Pfam" id="PF00534"/>
    </source>
</evidence>
<comment type="caution">
    <text evidence="2">The sequence shown here is derived from an EMBL/GenBank/DDBJ whole genome shotgun (WGS) entry which is preliminary data.</text>
</comment>
<dbReference type="Pfam" id="PF00534">
    <property type="entry name" value="Glycos_transf_1"/>
    <property type="match status" value="1"/>
</dbReference>
<organism evidence="2 3">
    <name type="scientific">Candidatus Enterenecus faecium</name>
    <dbReference type="NCBI Taxonomy" id="2840780"/>
    <lineage>
        <taxon>Bacteria</taxon>
        <taxon>Bacillati</taxon>
        <taxon>Bacillota</taxon>
        <taxon>Clostridia</taxon>
        <taxon>Eubacteriales</taxon>
        <taxon>Candidatus Enterenecus</taxon>
    </lineage>
</organism>
<proteinExistence type="predicted"/>
<reference evidence="2" key="2">
    <citation type="journal article" date="2021" name="PeerJ">
        <title>Extensive microbial diversity within the chicken gut microbiome revealed by metagenomics and culture.</title>
        <authorList>
            <person name="Gilroy R."/>
            <person name="Ravi A."/>
            <person name="Getino M."/>
            <person name="Pursley I."/>
            <person name="Horton D.L."/>
            <person name="Alikhan N.F."/>
            <person name="Baker D."/>
            <person name="Gharbi K."/>
            <person name="Hall N."/>
            <person name="Watson M."/>
            <person name="Adriaenssens E.M."/>
            <person name="Foster-Nyarko E."/>
            <person name="Jarju S."/>
            <person name="Secka A."/>
            <person name="Antonio M."/>
            <person name="Oren A."/>
            <person name="Chaudhuri R.R."/>
            <person name="La Ragione R."/>
            <person name="Hildebrand F."/>
            <person name="Pallen M.J."/>
        </authorList>
    </citation>
    <scope>NUCLEOTIDE SEQUENCE</scope>
    <source>
        <strain evidence="2">ChiGjej2B2-12916</strain>
    </source>
</reference>
<feature type="domain" description="Glycosyl transferase family 1" evidence="1">
    <location>
        <begin position="185"/>
        <end position="307"/>
    </location>
</feature>
<dbReference type="InterPro" id="IPR001296">
    <property type="entry name" value="Glyco_trans_1"/>
</dbReference>
<protein>
    <submittedName>
        <fullName evidence="2">Glycosyltransferase family 1 protein</fullName>
    </submittedName>
</protein>
<accession>A0A9D0YRL7</accession>